<dbReference type="Pfam" id="PF04984">
    <property type="entry name" value="Phage_sheath_1"/>
    <property type="match status" value="1"/>
</dbReference>
<feature type="domain" description="Tail sheath protein subtilisin-like" evidence="2">
    <location>
        <begin position="115"/>
        <end position="278"/>
    </location>
</feature>
<evidence type="ECO:0000313" key="5">
    <source>
        <dbReference type="Proteomes" id="UP000597613"/>
    </source>
</evidence>
<dbReference type="PANTHER" id="PTHR35861">
    <property type="match status" value="1"/>
</dbReference>
<sequence>MAYQHGITVTEVTAGARTLVDVATAVIGLVATATAPAGAATAALDAAFPLNRPALVTDIAAAIGVAGTTGTLRLALQAIADQARAPVVVVRVAAGADAAATNTAVIGGTVNGLKTGMQALLAAEAQLGIKPRILGCPGLDTQAVTTALVVVAQKLRGMAYASAIGADIAAATAYRGSFSARELMLICPDFIAFDTVASANATSFAVARALGMRARIDSDEGWHKTLSNVPVVGVVGLTKDIQFDVQDPNCEANLLNAQQVTALIRSGGGFRFWGSRTTIDPTSPFTFESATRTAQVLMDTIAGGMTWAIDKPLRPSLVKDIVETINGTLRGMKTSGQIIDGNAWFDAAKNTAATLKTGKVTIDYDYTPVPPLENLMLNQRITDSYLADFSVA</sequence>
<dbReference type="RefSeq" id="WP_187502719.1">
    <property type="nucleotide sequence ID" value="NZ_CP162536.1"/>
</dbReference>
<protein>
    <submittedName>
        <fullName evidence="4">Phage tail sheath subtilisin-like domain-containing protein</fullName>
    </submittedName>
</protein>
<dbReference type="InterPro" id="IPR035089">
    <property type="entry name" value="Phage_sheath_subtilisin"/>
</dbReference>
<feature type="domain" description="Tail sheath protein C-terminal" evidence="3">
    <location>
        <begin position="281"/>
        <end position="382"/>
    </location>
</feature>
<gene>
    <name evidence="4" type="ORF">H8S47_04475</name>
</gene>
<evidence type="ECO:0000259" key="2">
    <source>
        <dbReference type="Pfam" id="PF04984"/>
    </source>
</evidence>
<name>A0ABR7AKG2_9SPHN</name>
<reference evidence="4 5" key="1">
    <citation type="submission" date="2020-08" db="EMBL/GenBank/DDBJ databases">
        <title>Putative novel bacterial strains isolated from necrotic wheat leaf tissues caused by Xanthomonas translucens.</title>
        <authorList>
            <person name="Tambong J.T."/>
        </authorList>
    </citation>
    <scope>NUCLEOTIDE SEQUENCE [LARGE SCALE GENOMIC DNA]</scope>
    <source>
        <strain evidence="5">DOAB 1063</strain>
    </source>
</reference>
<dbReference type="Pfam" id="PF17482">
    <property type="entry name" value="Phage_sheath_1C"/>
    <property type="match status" value="1"/>
</dbReference>
<evidence type="ECO:0000259" key="3">
    <source>
        <dbReference type="Pfam" id="PF17482"/>
    </source>
</evidence>
<accession>A0ABR7AKG2</accession>
<dbReference type="PANTHER" id="PTHR35861:SF1">
    <property type="entry name" value="PHAGE TAIL SHEATH PROTEIN"/>
    <property type="match status" value="1"/>
</dbReference>
<dbReference type="InterPro" id="IPR052042">
    <property type="entry name" value="Tail_sheath_structural"/>
</dbReference>
<dbReference type="InterPro" id="IPR020287">
    <property type="entry name" value="Tail_sheath_C"/>
</dbReference>
<keyword evidence="5" id="KW-1185">Reference proteome</keyword>
<comment type="similarity">
    <text evidence="1">Belongs to the myoviridae tail sheath protein family.</text>
</comment>
<dbReference type="EMBL" id="JACONT010000006">
    <property type="protein sequence ID" value="MBC3940938.1"/>
    <property type="molecule type" value="Genomic_DNA"/>
</dbReference>
<evidence type="ECO:0000256" key="1">
    <source>
        <dbReference type="ARBA" id="ARBA00008005"/>
    </source>
</evidence>
<dbReference type="Proteomes" id="UP000597613">
    <property type="component" value="Unassembled WGS sequence"/>
</dbReference>
<proteinExistence type="inferred from homology"/>
<comment type="caution">
    <text evidence="4">The sequence shown here is derived from an EMBL/GenBank/DDBJ whole genome shotgun (WGS) entry which is preliminary data.</text>
</comment>
<evidence type="ECO:0000313" key="4">
    <source>
        <dbReference type="EMBL" id="MBC3940938.1"/>
    </source>
</evidence>
<organism evidence="4 5">
    <name type="scientific">Sphingomonas albertensis</name>
    <dbReference type="NCBI Taxonomy" id="2762591"/>
    <lineage>
        <taxon>Bacteria</taxon>
        <taxon>Pseudomonadati</taxon>
        <taxon>Pseudomonadota</taxon>
        <taxon>Alphaproteobacteria</taxon>
        <taxon>Sphingomonadales</taxon>
        <taxon>Sphingomonadaceae</taxon>
        <taxon>Sphingomonas</taxon>
    </lineage>
</organism>